<proteinExistence type="predicted"/>
<reference evidence="1 2" key="1">
    <citation type="journal article" date="2024" name="G3 (Bethesda)">
        <title>Genome assembly of Hibiscus sabdariffa L. provides insights into metabolisms of medicinal natural products.</title>
        <authorList>
            <person name="Kim T."/>
        </authorList>
    </citation>
    <scope>NUCLEOTIDE SEQUENCE [LARGE SCALE GENOMIC DNA]</scope>
    <source>
        <strain evidence="1">TK-2024</strain>
        <tissue evidence="1">Old leaves</tissue>
    </source>
</reference>
<keyword evidence="2" id="KW-1185">Reference proteome</keyword>
<dbReference type="EMBL" id="JBBPBN010000025">
    <property type="protein sequence ID" value="KAK9008859.1"/>
    <property type="molecule type" value="Genomic_DNA"/>
</dbReference>
<accession>A0ABR2R7V0</accession>
<evidence type="ECO:0000313" key="2">
    <source>
        <dbReference type="Proteomes" id="UP001396334"/>
    </source>
</evidence>
<gene>
    <name evidence="1" type="ORF">V6N11_080336</name>
</gene>
<sequence>MYPQPNDFGFRKYIGFDVVGLGRLASLRMGARLTRVGPQLGSGGYGDKIPNLLLHLLSLDTAESLRSQTLASVAQATHRPIDHSGEPQAPMWSSSPPLSFPGDNFTGNGRGVKSNGGMVVAGEEWLSDVVGEVRWRLLKLDGECGARVKAWLQLEF</sequence>
<name>A0ABR2R7V0_9ROSI</name>
<comment type="caution">
    <text evidence="1">The sequence shown here is derived from an EMBL/GenBank/DDBJ whole genome shotgun (WGS) entry which is preliminary data.</text>
</comment>
<dbReference type="Proteomes" id="UP001396334">
    <property type="component" value="Unassembled WGS sequence"/>
</dbReference>
<protein>
    <submittedName>
        <fullName evidence="1">Uncharacterized protein</fullName>
    </submittedName>
</protein>
<organism evidence="1 2">
    <name type="scientific">Hibiscus sabdariffa</name>
    <name type="common">roselle</name>
    <dbReference type="NCBI Taxonomy" id="183260"/>
    <lineage>
        <taxon>Eukaryota</taxon>
        <taxon>Viridiplantae</taxon>
        <taxon>Streptophyta</taxon>
        <taxon>Embryophyta</taxon>
        <taxon>Tracheophyta</taxon>
        <taxon>Spermatophyta</taxon>
        <taxon>Magnoliopsida</taxon>
        <taxon>eudicotyledons</taxon>
        <taxon>Gunneridae</taxon>
        <taxon>Pentapetalae</taxon>
        <taxon>rosids</taxon>
        <taxon>malvids</taxon>
        <taxon>Malvales</taxon>
        <taxon>Malvaceae</taxon>
        <taxon>Malvoideae</taxon>
        <taxon>Hibiscus</taxon>
    </lineage>
</organism>
<evidence type="ECO:0000313" key="1">
    <source>
        <dbReference type="EMBL" id="KAK9008859.1"/>
    </source>
</evidence>